<sequence length="183" mass="20716">MSSLLSWRNAAPGDRQALQSFECTTPGKKIKHAGRWEIQHPRRWELQVQSKIRAHVKPPCRRPNHCLVGWDGDNLAAVVFYEELDGPAQIEVHVVAVSMAYRRRGGGWADELLRMTLDDITATAIEQGVDITSIVAWIDEGNRPSQDLFRRTGFRQVGVLEGSTLQRWALTLQIRGVEIDESF</sequence>
<feature type="domain" description="N-acetyltransferase" evidence="1">
    <location>
        <begin position="5"/>
        <end position="173"/>
    </location>
</feature>
<dbReference type="InterPro" id="IPR000182">
    <property type="entry name" value="GNAT_dom"/>
</dbReference>
<protein>
    <recommendedName>
        <fullName evidence="1">N-acetyltransferase domain-containing protein</fullName>
    </recommendedName>
</protein>
<accession>A0ABX7PMZ2</accession>
<dbReference type="PROSITE" id="PS51186">
    <property type="entry name" value="GNAT"/>
    <property type="match status" value="1"/>
</dbReference>
<gene>
    <name evidence="2" type="ORF">CFH99_15835</name>
</gene>
<keyword evidence="3" id="KW-1185">Reference proteome</keyword>
<name>A0ABX7PMZ2_9ACTN</name>
<dbReference type="Proteomes" id="UP000662818">
    <property type="component" value="Chromosome"/>
</dbReference>
<reference evidence="2 3" key="1">
    <citation type="submission" date="2017-06" db="EMBL/GenBank/DDBJ databases">
        <title>Complete Genome Sequence of the Soil Carbazole-Degrading Bacterium Nocardioides aromaticivorans IC177.</title>
        <authorList>
            <person name="Vejarano F."/>
            <person name="Suzuki-Minakuchi C."/>
            <person name="Ohtsubo Y."/>
            <person name="Tsuda M."/>
            <person name="Okada K."/>
            <person name="Nojiri H."/>
        </authorList>
    </citation>
    <scope>NUCLEOTIDE SEQUENCE [LARGE SCALE GENOMIC DNA]</scope>
    <source>
        <strain evidence="2 3">IC177</strain>
    </source>
</reference>
<evidence type="ECO:0000313" key="2">
    <source>
        <dbReference type="EMBL" id="QSR27097.1"/>
    </source>
</evidence>
<dbReference type="InterPro" id="IPR016181">
    <property type="entry name" value="Acyl_CoA_acyltransferase"/>
</dbReference>
<organism evidence="2 3">
    <name type="scientific">Nocardioides aromaticivorans</name>
    <dbReference type="NCBI Taxonomy" id="200618"/>
    <lineage>
        <taxon>Bacteria</taxon>
        <taxon>Bacillati</taxon>
        <taxon>Actinomycetota</taxon>
        <taxon>Actinomycetes</taxon>
        <taxon>Propionibacteriales</taxon>
        <taxon>Nocardioidaceae</taxon>
        <taxon>Nocardioides</taxon>
    </lineage>
</organism>
<proteinExistence type="predicted"/>
<dbReference type="RefSeq" id="WP_207006186.1">
    <property type="nucleotide sequence ID" value="NZ_CP022295.1"/>
</dbReference>
<dbReference type="Pfam" id="PF00583">
    <property type="entry name" value="Acetyltransf_1"/>
    <property type="match status" value="1"/>
</dbReference>
<dbReference type="EMBL" id="CP022295">
    <property type="protein sequence ID" value="QSR27097.1"/>
    <property type="molecule type" value="Genomic_DNA"/>
</dbReference>
<dbReference type="Gene3D" id="3.40.630.30">
    <property type="match status" value="1"/>
</dbReference>
<dbReference type="SUPFAM" id="SSF55729">
    <property type="entry name" value="Acyl-CoA N-acyltransferases (Nat)"/>
    <property type="match status" value="1"/>
</dbReference>
<evidence type="ECO:0000313" key="3">
    <source>
        <dbReference type="Proteomes" id="UP000662818"/>
    </source>
</evidence>
<evidence type="ECO:0000259" key="1">
    <source>
        <dbReference type="PROSITE" id="PS51186"/>
    </source>
</evidence>